<keyword evidence="12 14" id="KW-0324">Glycolysis</keyword>
<dbReference type="EMBL" id="MNUO01000103">
    <property type="protein sequence ID" value="OIN96319.1"/>
    <property type="molecule type" value="Genomic_DNA"/>
</dbReference>
<evidence type="ECO:0000256" key="12">
    <source>
        <dbReference type="ARBA" id="ARBA00023152"/>
    </source>
</evidence>
<comment type="caution">
    <text evidence="16">The sequence shown here is derived from an EMBL/GenBank/DDBJ whole genome shotgun (WGS) entry which is preliminary data.</text>
</comment>
<dbReference type="UniPathway" id="UPA00109">
    <property type="reaction ID" value="UER00182"/>
</dbReference>
<evidence type="ECO:0000256" key="11">
    <source>
        <dbReference type="ARBA" id="ARBA00022842"/>
    </source>
</evidence>
<evidence type="ECO:0000256" key="6">
    <source>
        <dbReference type="ARBA" id="ARBA00022679"/>
    </source>
</evidence>
<feature type="active site" description="Proton acceptor" evidence="14">
    <location>
        <position position="128"/>
    </location>
</feature>
<feature type="binding site" description="in other chain" evidence="14">
    <location>
        <begin position="126"/>
        <end position="128"/>
    </location>
    <ligand>
        <name>substrate</name>
        <note>ligand shared between dimeric partners</note>
    </ligand>
</feature>
<proteinExistence type="inferred from homology"/>
<feature type="binding site" description="in other chain" evidence="14">
    <location>
        <begin position="214"/>
        <end position="216"/>
    </location>
    <ligand>
        <name>ADP</name>
        <dbReference type="ChEBI" id="CHEBI:456216"/>
        <note>allosteric activator; ligand shared between dimeric partners</note>
    </ligand>
</feature>
<dbReference type="InterPro" id="IPR022953">
    <property type="entry name" value="ATP_PFK"/>
</dbReference>
<dbReference type="HAMAP" id="MF_00339">
    <property type="entry name" value="Phosphofructokinase_I_B1"/>
    <property type="match status" value="1"/>
</dbReference>
<keyword evidence="8 14" id="KW-0547">Nucleotide-binding</keyword>
<feature type="binding site" description="in other chain" evidence="14">
    <location>
        <begin position="250"/>
        <end position="253"/>
    </location>
    <ligand>
        <name>substrate</name>
        <note>ligand shared between dimeric partners</note>
    </ligand>
</feature>
<dbReference type="AlphaFoldDB" id="A0A1J4SAE9"/>
<comment type="subcellular location">
    <subcellularLocation>
        <location evidence="2 14">Cytoplasm</location>
    </subcellularLocation>
</comment>
<protein>
    <recommendedName>
        <fullName evidence="14">ATP-dependent 6-phosphofructokinase</fullName>
        <shortName evidence="14">ATP-PFK</shortName>
        <shortName evidence="14">Phosphofructokinase</shortName>
        <ecNumber evidence="14">2.7.1.11</ecNumber>
    </recommendedName>
    <alternativeName>
        <fullName evidence="14">Phosphohexokinase</fullName>
    </alternativeName>
</protein>
<evidence type="ECO:0000256" key="10">
    <source>
        <dbReference type="ARBA" id="ARBA00022840"/>
    </source>
</evidence>
<feature type="binding site" evidence="14">
    <location>
        <begin position="72"/>
        <end position="73"/>
    </location>
    <ligand>
        <name>ATP</name>
        <dbReference type="ChEBI" id="CHEBI:30616"/>
    </ligand>
</feature>
<dbReference type="PANTHER" id="PTHR13697">
    <property type="entry name" value="PHOSPHOFRUCTOKINASE"/>
    <property type="match status" value="1"/>
</dbReference>
<evidence type="ECO:0000256" key="14">
    <source>
        <dbReference type="HAMAP-Rule" id="MF_00339"/>
    </source>
</evidence>
<keyword evidence="4 14" id="KW-0963">Cytoplasm</keyword>
<dbReference type="GO" id="GO:0070095">
    <property type="term" value="F:fructose-6-phosphate binding"/>
    <property type="evidence" value="ECO:0007669"/>
    <property type="project" value="TreeGrafter"/>
</dbReference>
<comment type="catalytic activity">
    <reaction evidence="13 14">
        <text>beta-D-fructose 6-phosphate + ATP = beta-D-fructose 1,6-bisphosphate + ADP + H(+)</text>
        <dbReference type="Rhea" id="RHEA:16109"/>
        <dbReference type="ChEBI" id="CHEBI:15378"/>
        <dbReference type="ChEBI" id="CHEBI:30616"/>
        <dbReference type="ChEBI" id="CHEBI:32966"/>
        <dbReference type="ChEBI" id="CHEBI:57634"/>
        <dbReference type="ChEBI" id="CHEBI:456216"/>
        <dbReference type="EC" id="2.7.1.11"/>
    </reaction>
</comment>
<comment type="cofactor">
    <cofactor evidence="1 14">
        <name>Mg(2+)</name>
        <dbReference type="ChEBI" id="CHEBI:18420"/>
    </cofactor>
</comment>
<feature type="binding site" description="in other chain" evidence="14">
    <location>
        <position position="155"/>
    </location>
    <ligand>
        <name>ADP</name>
        <dbReference type="ChEBI" id="CHEBI:456216"/>
        <note>allosteric activator; ligand shared between dimeric partners</note>
    </ligand>
</feature>
<comment type="activity regulation">
    <text evidence="14">Allosterically activated by ADP and other diphosphonucleosides, and allosterically inhibited by phosphoenolpyruvate.</text>
</comment>
<dbReference type="InterPro" id="IPR012828">
    <property type="entry name" value="PFKA_ATP_prok"/>
</dbReference>
<feature type="binding site" evidence="14">
    <location>
        <position position="244"/>
    </location>
    <ligand>
        <name>substrate</name>
        <note>ligand shared between dimeric partners</note>
    </ligand>
</feature>
<accession>A0A1J4SAE9</accession>
<dbReference type="NCBIfam" id="NF002872">
    <property type="entry name" value="PRK03202.1"/>
    <property type="match status" value="1"/>
</dbReference>
<dbReference type="STRING" id="1817893.AUJ66_06655"/>
<comment type="subunit">
    <text evidence="14">Homotetramer.</text>
</comment>
<organism evidence="16 17">
    <name type="scientific">Candidatus Desantisbacteria bacterium CG1_02_38_46</name>
    <dbReference type="NCBI Taxonomy" id="1817893"/>
    <lineage>
        <taxon>Bacteria</taxon>
        <taxon>Candidatus Desantisiibacteriota</taxon>
    </lineage>
</organism>
<dbReference type="Pfam" id="PF00365">
    <property type="entry name" value="PFK"/>
    <property type="match status" value="1"/>
</dbReference>
<dbReference type="Gene3D" id="3.40.50.450">
    <property type="match status" value="1"/>
</dbReference>
<evidence type="ECO:0000256" key="1">
    <source>
        <dbReference type="ARBA" id="ARBA00001946"/>
    </source>
</evidence>
<feature type="binding site" evidence="14">
    <location>
        <begin position="102"/>
        <end position="105"/>
    </location>
    <ligand>
        <name>ATP</name>
        <dbReference type="ChEBI" id="CHEBI:30616"/>
    </ligand>
</feature>
<keyword evidence="10 14" id="KW-0067">ATP-binding</keyword>
<keyword evidence="11 14" id="KW-0460">Magnesium</keyword>
<name>A0A1J4SAE9_9BACT</name>
<feature type="binding site" evidence="14">
    <location>
        <position position="163"/>
    </location>
    <ligand>
        <name>substrate</name>
        <note>ligand shared between dimeric partners</note>
    </ligand>
</feature>
<comment type="function">
    <text evidence="14">Catalyzes the phosphorylation of D-fructose 6-phosphate to fructose 1,6-bisphosphate by ATP, the first committing step of glycolysis.</text>
</comment>
<evidence type="ECO:0000256" key="9">
    <source>
        <dbReference type="ARBA" id="ARBA00022777"/>
    </source>
</evidence>
<comment type="caution">
    <text evidence="14">Lacks conserved residue(s) required for the propagation of feature annotation.</text>
</comment>
<keyword evidence="9 14" id="KW-0418">Kinase</keyword>
<keyword evidence="5 14" id="KW-0021">Allosteric enzyme</keyword>
<dbReference type="GO" id="GO:0005524">
    <property type="term" value="F:ATP binding"/>
    <property type="evidence" value="ECO:0007669"/>
    <property type="project" value="UniProtKB-UniRule"/>
</dbReference>
<dbReference type="GO" id="GO:0048029">
    <property type="term" value="F:monosaccharide binding"/>
    <property type="evidence" value="ECO:0007669"/>
    <property type="project" value="TreeGrafter"/>
</dbReference>
<dbReference type="Proteomes" id="UP000182278">
    <property type="component" value="Unassembled WGS sequence"/>
</dbReference>
<evidence type="ECO:0000256" key="3">
    <source>
        <dbReference type="ARBA" id="ARBA00004679"/>
    </source>
</evidence>
<dbReference type="PIRSF" id="PIRSF000532">
    <property type="entry name" value="ATP_PFK_prok"/>
    <property type="match status" value="1"/>
</dbReference>
<evidence type="ECO:0000256" key="4">
    <source>
        <dbReference type="ARBA" id="ARBA00022490"/>
    </source>
</evidence>
<dbReference type="GO" id="GO:0005945">
    <property type="term" value="C:6-phosphofructokinase complex"/>
    <property type="evidence" value="ECO:0007669"/>
    <property type="project" value="TreeGrafter"/>
</dbReference>
<feature type="binding site" description="in other chain" evidence="14">
    <location>
        <begin position="170"/>
        <end position="172"/>
    </location>
    <ligand>
        <name>substrate</name>
        <note>ligand shared between dimeric partners</note>
    </ligand>
</feature>
<keyword evidence="6 14" id="KW-0808">Transferase</keyword>
<sequence length="323" mass="35382">MERIAVMTSGGDAPGMNACIRAVVRSAIYYGFKVFGVRRGYAGLIGGEIIPMELRSVSGIINLGGTILKTARCEEFRTKEGREKAIKVIKDNNIEGLVVIGGDGSFTAAGQLYEQYKIPIVGIPVTIDNDVCGTDYTVGFDTAINTALEAIDKIRDTAFSHERIFIIEVMGRKRGFLALEVGLASGSEIVLLPEVKYDLDVICESILHNREKGKTSYIIIMAEGAGNSFAIADQIKKCTGFEVKVSIIGYIQRGGSPTARSRKIASLFGIHAVQVLKDMQESSNPKIVGIREEKIIDYDLEYMLKNEKKIDKELYELAQILAI</sequence>
<dbReference type="GO" id="GO:0030388">
    <property type="term" value="P:fructose 1,6-bisphosphate metabolic process"/>
    <property type="evidence" value="ECO:0007669"/>
    <property type="project" value="TreeGrafter"/>
</dbReference>
<dbReference type="Gene3D" id="3.40.50.460">
    <property type="entry name" value="Phosphofructokinase domain"/>
    <property type="match status" value="1"/>
</dbReference>
<evidence type="ECO:0000256" key="7">
    <source>
        <dbReference type="ARBA" id="ARBA00022723"/>
    </source>
</evidence>
<dbReference type="GO" id="GO:0042802">
    <property type="term" value="F:identical protein binding"/>
    <property type="evidence" value="ECO:0007669"/>
    <property type="project" value="TreeGrafter"/>
</dbReference>
<evidence type="ECO:0000256" key="8">
    <source>
        <dbReference type="ARBA" id="ARBA00022741"/>
    </source>
</evidence>
<feature type="binding site" evidence="14">
    <location>
        <position position="11"/>
    </location>
    <ligand>
        <name>ATP</name>
        <dbReference type="ChEBI" id="CHEBI:30616"/>
    </ligand>
</feature>
<comment type="similarity">
    <text evidence="14">Belongs to the phosphofructokinase type A (PFKA) family. ATP-dependent PFK group I subfamily. Prokaryotic clade 'B1' sub-subfamily.</text>
</comment>
<dbReference type="EC" id="2.7.1.11" evidence="14"/>
<dbReference type="PANTHER" id="PTHR13697:SF4">
    <property type="entry name" value="ATP-DEPENDENT 6-PHOSPHOFRUCTOKINASE"/>
    <property type="match status" value="1"/>
</dbReference>
<feature type="binding site" evidence="14">
    <location>
        <position position="103"/>
    </location>
    <ligand>
        <name>Mg(2+)</name>
        <dbReference type="ChEBI" id="CHEBI:18420"/>
        <note>catalytic</note>
    </ligand>
</feature>
<dbReference type="GO" id="GO:0003872">
    <property type="term" value="F:6-phosphofructokinase activity"/>
    <property type="evidence" value="ECO:0007669"/>
    <property type="project" value="UniProtKB-UniRule"/>
</dbReference>
<feature type="binding site" evidence="14">
    <location>
        <begin position="21"/>
        <end position="25"/>
    </location>
    <ligand>
        <name>ADP</name>
        <dbReference type="ChEBI" id="CHEBI:456216"/>
        <note>allosteric activator; ligand shared between dimeric partners</note>
    </ligand>
</feature>
<evidence type="ECO:0000313" key="16">
    <source>
        <dbReference type="EMBL" id="OIN96319.1"/>
    </source>
</evidence>
<comment type="pathway">
    <text evidence="3 14">Carbohydrate degradation; glycolysis; D-glyceraldehyde 3-phosphate and glycerone phosphate from D-glucose: step 3/4.</text>
</comment>
<dbReference type="InterPro" id="IPR000023">
    <property type="entry name" value="Phosphofructokinase_dom"/>
</dbReference>
<dbReference type="PRINTS" id="PR00476">
    <property type="entry name" value="PHFRCTKINASE"/>
</dbReference>
<dbReference type="GO" id="GO:0006002">
    <property type="term" value="P:fructose 6-phosphate metabolic process"/>
    <property type="evidence" value="ECO:0007669"/>
    <property type="project" value="UniProtKB-UniRule"/>
</dbReference>
<dbReference type="GO" id="GO:0046872">
    <property type="term" value="F:metal ion binding"/>
    <property type="evidence" value="ECO:0007669"/>
    <property type="project" value="UniProtKB-KW"/>
</dbReference>
<feature type="binding site" description="in other chain" evidence="14">
    <location>
        <begin position="186"/>
        <end position="188"/>
    </location>
    <ligand>
        <name>ADP</name>
        <dbReference type="ChEBI" id="CHEBI:456216"/>
        <note>allosteric activator; ligand shared between dimeric partners</note>
    </ligand>
</feature>
<dbReference type="GO" id="GO:0061621">
    <property type="term" value="P:canonical glycolysis"/>
    <property type="evidence" value="ECO:0007669"/>
    <property type="project" value="TreeGrafter"/>
</dbReference>
<dbReference type="FunFam" id="3.40.50.460:FF:000002">
    <property type="entry name" value="ATP-dependent 6-phosphofructokinase"/>
    <property type="match status" value="1"/>
</dbReference>
<evidence type="ECO:0000313" key="17">
    <source>
        <dbReference type="Proteomes" id="UP000182278"/>
    </source>
</evidence>
<evidence type="ECO:0000256" key="13">
    <source>
        <dbReference type="ARBA" id="ARBA00048070"/>
    </source>
</evidence>
<reference evidence="16 17" key="1">
    <citation type="journal article" date="2016" name="Environ. Microbiol.">
        <title>Genomic resolution of a cold subsurface aquifer community provides metabolic insights for novel microbes adapted to high CO concentrations.</title>
        <authorList>
            <person name="Probst A.J."/>
            <person name="Castelle C.J."/>
            <person name="Singh A."/>
            <person name="Brown C.T."/>
            <person name="Anantharaman K."/>
            <person name="Sharon I."/>
            <person name="Hug L.A."/>
            <person name="Burstein D."/>
            <person name="Emerson J.B."/>
            <person name="Thomas B.C."/>
            <person name="Banfield J.F."/>
        </authorList>
    </citation>
    <scope>NUCLEOTIDE SEQUENCE [LARGE SCALE GENOMIC DNA]</scope>
    <source>
        <strain evidence="16">CG1_02_38_46</strain>
    </source>
</reference>
<feature type="binding site" description="in other chain" evidence="14">
    <location>
        <position position="212"/>
    </location>
    <ligand>
        <name>ADP</name>
        <dbReference type="ChEBI" id="CHEBI:456216"/>
        <note>allosteric activator; ligand shared between dimeric partners</note>
    </ligand>
</feature>
<feature type="binding site" description="in other chain" evidence="14">
    <location>
        <position position="223"/>
    </location>
    <ligand>
        <name>substrate</name>
        <note>ligand shared between dimeric partners</note>
    </ligand>
</feature>
<gene>
    <name evidence="14" type="primary">pfkA</name>
    <name evidence="16" type="ORF">AUJ66_06655</name>
</gene>
<dbReference type="GO" id="GO:0016208">
    <property type="term" value="F:AMP binding"/>
    <property type="evidence" value="ECO:0007669"/>
    <property type="project" value="TreeGrafter"/>
</dbReference>
<dbReference type="InterPro" id="IPR012003">
    <property type="entry name" value="ATP_PFK_prok-type"/>
</dbReference>
<keyword evidence="7 14" id="KW-0479">Metal-binding</keyword>
<evidence type="ECO:0000256" key="5">
    <source>
        <dbReference type="ARBA" id="ARBA00022533"/>
    </source>
</evidence>
<evidence type="ECO:0000259" key="15">
    <source>
        <dbReference type="Pfam" id="PF00365"/>
    </source>
</evidence>
<feature type="domain" description="Phosphofructokinase" evidence="15">
    <location>
        <begin position="3"/>
        <end position="276"/>
    </location>
</feature>
<dbReference type="SUPFAM" id="SSF53784">
    <property type="entry name" value="Phosphofructokinase"/>
    <property type="match status" value="1"/>
</dbReference>
<dbReference type="FunFam" id="3.40.50.450:FF:000001">
    <property type="entry name" value="ATP-dependent 6-phosphofructokinase"/>
    <property type="match status" value="1"/>
</dbReference>
<dbReference type="NCBIfam" id="TIGR02482">
    <property type="entry name" value="PFKA_ATP"/>
    <property type="match status" value="1"/>
</dbReference>
<dbReference type="InterPro" id="IPR035966">
    <property type="entry name" value="PKF_sf"/>
</dbReference>
<evidence type="ECO:0000256" key="2">
    <source>
        <dbReference type="ARBA" id="ARBA00004496"/>
    </source>
</evidence>